<dbReference type="NCBIfam" id="TIGR00500">
    <property type="entry name" value="met_pdase_I"/>
    <property type="match status" value="1"/>
</dbReference>
<comment type="cofactor">
    <cofactor evidence="6">
        <name>Co(2+)</name>
        <dbReference type="ChEBI" id="CHEBI:48828"/>
    </cofactor>
    <cofactor evidence="6">
        <name>Zn(2+)</name>
        <dbReference type="ChEBI" id="CHEBI:29105"/>
    </cofactor>
    <cofactor evidence="6">
        <name>Mn(2+)</name>
        <dbReference type="ChEBI" id="CHEBI:29035"/>
    </cofactor>
    <cofactor evidence="6">
        <name>Fe(2+)</name>
        <dbReference type="ChEBI" id="CHEBI:29033"/>
    </cofactor>
    <text evidence="6">Binds 2 divalent metal cations per subunit. Has a high-affinity and a low affinity metal-binding site. The true nature of the physiological cofactor is under debate. The enzyme is active with cobalt, zinc, manganese or divalent iron ions. Most likely, methionine aminopeptidases function as mononuclear Fe(2+)-metalloproteases under physiological conditions, and the catalytically relevant metal-binding site has been assigned to the histidine-containing high-affinity site.</text>
</comment>
<dbReference type="CDD" id="cd01086">
    <property type="entry name" value="MetAP1"/>
    <property type="match status" value="1"/>
</dbReference>
<dbReference type="EMBL" id="CACVAR010000044">
    <property type="protein sequence ID" value="CAA6799441.1"/>
    <property type="molecule type" value="Genomic_DNA"/>
</dbReference>
<protein>
    <recommendedName>
        <fullName evidence="6 7">Methionine aminopeptidase</fullName>
        <shortName evidence="6">MAP</shortName>
        <shortName evidence="6">MetAP</shortName>
        <ecNumber evidence="6 7">3.4.11.18</ecNumber>
    </recommendedName>
    <alternativeName>
        <fullName evidence="6">Peptidase M</fullName>
    </alternativeName>
</protein>
<gene>
    <name evidence="6" type="primary">map</name>
    <name evidence="9" type="ORF">HELGO_WM30957</name>
</gene>
<feature type="binding site" evidence="6">
    <location>
        <position position="169"/>
    </location>
    <ligand>
        <name>a divalent metal cation</name>
        <dbReference type="ChEBI" id="CHEBI:60240"/>
        <label>2</label>
        <note>catalytic</note>
    </ligand>
</feature>
<keyword evidence="4 6" id="KW-0479">Metal-binding</keyword>
<evidence type="ECO:0000259" key="8">
    <source>
        <dbReference type="Pfam" id="PF00557"/>
    </source>
</evidence>
<dbReference type="InterPro" id="IPR002467">
    <property type="entry name" value="Pept_M24A_MAP1"/>
</dbReference>
<dbReference type="SUPFAM" id="SSF55920">
    <property type="entry name" value="Creatinase/aminopeptidase"/>
    <property type="match status" value="1"/>
</dbReference>
<evidence type="ECO:0000256" key="5">
    <source>
        <dbReference type="ARBA" id="ARBA00022801"/>
    </source>
</evidence>
<evidence type="ECO:0000256" key="4">
    <source>
        <dbReference type="ARBA" id="ARBA00022723"/>
    </source>
</evidence>
<proteinExistence type="inferred from homology"/>
<dbReference type="GO" id="GO:0004239">
    <property type="term" value="F:initiator methionyl aminopeptidase activity"/>
    <property type="evidence" value="ECO:0007669"/>
    <property type="project" value="UniProtKB-UniRule"/>
</dbReference>
<evidence type="ECO:0000256" key="3">
    <source>
        <dbReference type="ARBA" id="ARBA00022670"/>
    </source>
</evidence>
<feature type="binding site" evidence="6">
    <location>
        <position position="95"/>
    </location>
    <ligand>
        <name>a divalent metal cation</name>
        <dbReference type="ChEBI" id="CHEBI:60240"/>
        <label>1</label>
    </ligand>
</feature>
<dbReference type="PRINTS" id="PR00599">
    <property type="entry name" value="MAPEPTIDASE"/>
</dbReference>
<comment type="similarity">
    <text evidence="6">Belongs to the peptidase M24A family. Methionine aminopeptidase type 1 subfamily.</text>
</comment>
<keyword evidence="5 6" id="KW-0378">Hydrolase</keyword>
<feature type="binding site" evidence="6">
    <location>
        <position position="235"/>
    </location>
    <ligand>
        <name>a divalent metal cation</name>
        <dbReference type="ChEBI" id="CHEBI:60240"/>
        <label>1</label>
    </ligand>
</feature>
<keyword evidence="3 6" id="KW-0645">Protease</keyword>
<dbReference type="GO" id="GO:0005829">
    <property type="term" value="C:cytosol"/>
    <property type="evidence" value="ECO:0007669"/>
    <property type="project" value="TreeGrafter"/>
</dbReference>
<comment type="subunit">
    <text evidence="6">Monomer.</text>
</comment>
<evidence type="ECO:0000256" key="6">
    <source>
        <dbReference type="HAMAP-Rule" id="MF_01974"/>
    </source>
</evidence>
<feature type="binding site" evidence="6">
    <location>
        <position position="235"/>
    </location>
    <ligand>
        <name>a divalent metal cation</name>
        <dbReference type="ChEBI" id="CHEBI:60240"/>
        <label>2</label>
        <note>catalytic</note>
    </ligand>
</feature>
<feature type="binding site" evidence="6">
    <location>
        <position position="106"/>
    </location>
    <ligand>
        <name>a divalent metal cation</name>
        <dbReference type="ChEBI" id="CHEBI:60240"/>
        <label>2</label>
        <note>catalytic</note>
    </ligand>
</feature>
<evidence type="ECO:0000256" key="2">
    <source>
        <dbReference type="ARBA" id="ARBA00022438"/>
    </source>
</evidence>
<feature type="domain" description="Peptidase M24" evidence="8">
    <location>
        <begin position="14"/>
        <end position="240"/>
    </location>
</feature>
<evidence type="ECO:0000256" key="7">
    <source>
        <dbReference type="RuleBase" id="RU003653"/>
    </source>
</evidence>
<sequence>MAIALRKPDELTKLAIAGSIVGKTLKYLRENVTVGMTLKEIDAMGEAFIRKHGAEPSFKGLYGFTGSVCTSLNEVCIHGTPTDQKVKEGDILGLDLGTKIDGYFGDAAITMPIGKISKEDEELIACAKDALYHAIENIEVGMRFKELSALLENFILKQGYVPLRDFCGHGIGKKPHEEPNIPNYVDGKPNQGPKIKNGMVFCLEPMVCQQSDQPKILEDKWSVVSYDGLRSSHYEHTVAIVDGRAVILTDAEPTHNL</sequence>
<dbReference type="InterPro" id="IPR036005">
    <property type="entry name" value="Creatinase/aminopeptidase-like"/>
</dbReference>
<feature type="binding site" evidence="6">
    <location>
        <position position="176"/>
    </location>
    <ligand>
        <name>substrate</name>
    </ligand>
</feature>
<dbReference type="GO" id="GO:0046872">
    <property type="term" value="F:metal ion binding"/>
    <property type="evidence" value="ECO:0007669"/>
    <property type="project" value="UniProtKB-UniRule"/>
</dbReference>
<feature type="binding site" evidence="6">
    <location>
        <position position="106"/>
    </location>
    <ligand>
        <name>a divalent metal cation</name>
        <dbReference type="ChEBI" id="CHEBI:60240"/>
        <label>1</label>
    </ligand>
</feature>
<dbReference type="PANTHER" id="PTHR43330">
    <property type="entry name" value="METHIONINE AMINOPEPTIDASE"/>
    <property type="match status" value="1"/>
</dbReference>
<dbReference type="HAMAP" id="MF_01974">
    <property type="entry name" value="MetAP_1"/>
    <property type="match status" value="1"/>
</dbReference>
<dbReference type="Pfam" id="PF00557">
    <property type="entry name" value="Peptidase_M24"/>
    <property type="match status" value="1"/>
</dbReference>
<dbReference type="InterPro" id="IPR001714">
    <property type="entry name" value="Pept_M24_MAP"/>
</dbReference>
<evidence type="ECO:0000256" key="1">
    <source>
        <dbReference type="ARBA" id="ARBA00002521"/>
    </source>
</evidence>
<dbReference type="InterPro" id="IPR000994">
    <property type="entry name" value="Pept_M24"/>
</dbReference>
<evidence type="ECO:0000313" key="9">
    <source>
        <dbReference type="EMBL" id="CAA6799441.1"/>
    </source>
</evidence>
<comment type="catalytic activity">
    <reaction evidence="6 7">
        <text>Release of N-terminal amino acids, preferentially methionine, from peptides and arylamides.</text>
        <dbReference type="EC" id="3.4.11.18"/>
    </reaction>
</comment>
<name>A0A6S6S038_9BACT</name>
<feature type="binding site" evidence="6">
    <location>
        <position position="78"/>
    </location>
    <ligand>
        <name>substrate</name>
    </ligand>
</feature>
<reference evidence="9" key="1">
    <citation type="submission" date="2020-01" db="EMBL/GenBank/DDBJ databases">
        <authorList>
            <person name="Meier V. D."/>
            <person name="Meier V D."/>
        </authorList>
    </citation>
    <scope>NUCLEOTIDE SEQUENCE</scope>
    <source>
        <strain evidence="9">HLG_WM_MAG_03</strain>
    </source>
</reference>
<dbReference type="PANTHER" id="PTHR43330:SF27">
    <property type="entry name" value="METHIONINE AMINOPEPTIDASE"/>
    <property type="match status" value="1"/>
</dbReference>
<dbReference type="PROSITE" id="PS00680">
    <property type="entry name" value="MAP_1"/>
    <property type="match status" value="1"/>
</dbReference>
<feature type="binding site" evidence="6">
    <location>
        <position position="204"/>
    </location>
    <ligand>
        <name>a divalent metal cation</name>
        <dbReference type="ChEBI" id="CHEBI:60240"/>
        <label>2</label>
        <note>catalytic</note>
    </ligand>
</feature>
<dbReference type="AlphaFoldDB" id="A0A6S6S038"/>
<organism evidence="9">
    <name type="scientific">uncultured Sulfurovum sp</name>
    <dbReference type="NCBI Taxonomy" id="269237"/>
    <lineage>
        <taxon>Bacteria</taxon>
        <taxon>Pseudomonadati</taxon>
        <taxon>Campylobacterota</taxon>
        <taxon>Epsilonproteobacteria</taxon>
        <taxon>Campylobacterales</taxon>
        <taxon>Sulfurovaceae</taxon>
        <taxon>Sulfurovum</taxon>
        <taxon>environmental samples</taxon>
    </lineage>
</organism>
<dbReference type="GO" id="GO:0006508">
    <property type="term" value="P:proteolysis"/>
    <property type="evidence" value="ECO:0007669"/>
    <property type="project" value="UniProtKB-KW"/>
</dbReference>
<dbReference type="GO" id="GO:0070006">
    <property type="term" value="F:metalloaminopeptidase activity"/>
    <property type="evidence" value="ECO:0007669"/>
    <property type="project" value="UniProtKB-UniRule"/>
</dbReference>
<accession>A0A6S6S038</accession>
<comment type="function">
    <text evidence="1 6">Removes the N-terminal methionine from nascent proteins. The N-terminal methionine is often cleaved when the second residue in the primary sequence is small and uncharged (Met-Ala-, Cys, Gly, Pro, Ser, Thr, or Val). Requires deformylation of the N(alpha)-formylated initiator methionine before it can be hydrolyzed.</text>
</comment>
<keyword evidence="2 6" id="KW-0031">Aminopeptidase</keyword>
<dbReference type="Gene3D" id="3.90.230.10">
    <property type="entry name" value="Creatinase/methionine aminopeptidase superfamily"/>
    <property type="match status" value="1"/>
</dbReference>
<dbReference type="EC" id="3.4.11.18" evidence="6 7"/>